<keyword evidence="3" id="KW-1185">Reference proteome</keyword>
<protein>
    <submittedName>
        <fullName evidence="2">Uncharacterized protein</fullName>
    </submittedName>
</protein>
<dbReference type="EMBL" id="KZ824823">
    <property type="protein sequence ID" value="RAH78715.1"/>
    <property type="molecule type" value="Genomic_DNA"/>
</dbReference>
<evidence type="ECO:0000313" key="3">
    <source>
        <dbReference type="Proteomes" id="UP000249497"/>
    </source>
</evidence>
<dbReference type="GeneID" id="37170239"/>
<sequence length="64" mass="6993">MFSYYDEGKESEERETYGDTERQRKMESTGRNGDGFIMQGASTTAVLAAVAVGGTLHVTTCTLH</sequence>
<dbReference type="AlphaFoldDB" id="A0A8T8WS88"/>
<evidence type="ECO:0000313" key="2">
    <source>
        <dbReference type="EMBL" id="RAH78715.1"/>
    </source>
</evidence>
<proteinExistence type="predicted"/>
<dbReference type="Proteomes" id="UP000249497">
    <property type="component" value="Unassembled WGS sequence"/>
</dbReference>
<dbReference type="RefSeq" id="XP_025524609.1">
    <property type="nucleotide sequence ID" value="XM_025666547.1"/>
</dbReference>
<accession>A0A8T8WS88</accession>
<feature type="compositionally biased region" description="Basic and acidic residues" evidence="1">
    <location>
        <begin position="1"/>
        <end position="28"/>
    </location>
</feature>
<feature type="region of interest" description="Disordered" evidence="1">
    <location>
        <begin position="1"/>
        <end position="35"/>
    </location>
</feature>
<name>A0A8T8WS88_ASPJA</name>
<organism evidence="2 3">
    <name type="scientific">Aspergillus japonicus CBS 114.51</name>
    <dbReference type="NCBI Taxonomy" id="1448312"/>
    <lineage>
        <taxon>Eukaryota</taxon>
        <taxon>Fungi</taxon>
        <taxon>Dikarya</taxon>
        <taxon>Ascomycota</taxon>
        <taxon>Pezizomycotina</taxon>
        <taxon>Eurotiomycetes</taxon>
        <taxon>Eurotiomycetidae</taxon>
        <taxon>Eurotiales</taxon>
        <taxon>Aspergillaceae</taxon>
        <taxon>Aspergillus</taxon>
        <taxon>Aspergillus subgen. Circumdati</taxon>
    </lineage>
</organism>
<evidence type="ECO:0000256" key="1">
    <source>
        <dbReference type="SAM" id="MobiDB-lite"/>
    </source>
</evidence>
<gene>
    <name evidence="2" type="ORF">BO86DRAFT_175938</name>
</gene>
<reference evidence="2 3" key="1">
    <citation type="submission" date="2018-02" db="EMBL/GenBank/DDBJ databases">
        <title>The genomes of Aspergillus section Nigri reveals drivers in fungal speciation.</title>
        <authorList>
            <consortium name="DOE Joint Genome Institute"/>
            <person name="Vesth T.C."/>
            <person name="Nybo J."/>
            <person name="Theobald S."/>
            <person name="Brandl J."/>
            <person name="Frisvad J.C."/>
            <person name="Nielsen K.F."/>
            <person name="Lyhne E.K."/>
            <person name="Kogle M.E."/>
            <person name="Kuo A."/>
            <person name="Riley R."/>
            <person name="Clum A."/>
            <person name="Nolan M."/>
            <person name="Lipzen A."/>
            <person name="Salamov A."/>
            <person name="Henrissat B."/>
            <person name="Wiebenga A."/>
            <person name="De vries R.P."/>
            <person name="Grigoriev I.V."/>
            <person name="Mortensen U.H."/>
            <person name="Andersen M.R."/>
            <person name="Baker S.E."/>
        </authorList>
    </citation>
    <scope>NUCLEOTIDE SEQUENCE [LARGE SCALE GENOMIC DNA]</scope>
    <source>
        <strain evidence="2 3">CBS 114.51</strain>
    </source>
</reference>